<dbReference type="Proteomes" id="UP000887116">
    <property type="component" value="Unassembled WGS sequence"/>
</dbReference>
<proteinExistence type="predicted"/>
<name>A0A8X6LRX1_TRICU</name>
<evidence type="ECO:0000313" key="2">
    <source>
        <dbReference type="Proteomes" id="UP000887116"/>
    </source>
</evidence>
<keyword evidence="2" id="KW-1185">Reference proteome</keyword>
<evidence type="ECO:0000313" key="1">
    <source>
        <dbReference type="EMBL" id="GFR18442.1"/>
    </source>
</evidence>
<sequence>MHWIELEKSKLHIIRFKNNGKPSILQGNPAQVSLRGKECADVLVKVSGLGSAFHCPFGICKCGRQAPNFYNQCFIKPTIPELHCPRNLPSAVARLHAGHSKGMKISPDNSQSYPISGYIFDCKVILASIFKLYASPQDILYSPPAPNLVSLVIGTLEPI</sequence>
<comment type="caution">
    <text evidence="1">The sequence shown here is derived from an EMBL/GenBank/DDBJ whole genome shotgun (WGS) entry which is preliminary data.</text>
</comment>
<accession>A0A8X6LRX1</accession>
<reference evidence="1" key="1">
    <citation type="submission" date="2020-07" db="EMBL/GenBank/DDBJ databases">
        <title>Multicomponent nature underlies the extraordinary mechanical properties of spider dragline silk.</title>
        <authorList>
            <person name="Kono N."/>
            <person name="Nakamura H."/>
            <person name="Mori M."/>
            <person name="Yoshida Y."/>
            <person name="Ohtoshi R."/>
            <person name="Malay A.D."/>
            <person name="Moran D.A.P."/>
            <person name="Tomita M."/>
            <person name="Numata K."/>
            <person name="Arakawa K."/>
        </authorList>
    </citation>
    <scope>NUCLEOTIDE SEQUENCE</scope>
</reference>
<dbReference type="AlphaFoldDB" id="A0A8X6LRX1"/>
<gene>
    <name evidence="1" type="ORF">TNCT_625571</name>
</gene>
<dbReference type="EMBL" id="BMAO01037536">
    <property type="protein sequence ID" value="GFR18442.1"/>
    <property type="molecule type" value="Genomic_DNA"/>
</dbReference>
<protein>
    <submittedName>
        <fullName evidence="1">Uncharacterized protein</fullName>
    </submittedName>
</protein>
<organism evidence="1 2">
    <name type="scientific">Trichonephila clavata</name>
    <name type="common">Joro spider</name>
    <name type="synonym">Nephila clavata</name>
    <dbReference type="NCBI Taxonomy" id="2740835"/>
    <lineage>
        <taxon>Eukaryota</taxon>
        <taxon>Metazoa</taxon>
        <taxon>Ecdysozoa</taxon>
        <taxon>Arthropoda</taxon>
        <taxon>Chelicerata</taxon>
        <taxon>Arachnida</taxon>
        <taxon>Araneae</taxon>
        <taxon>Araneomorphae</taxon>
        <taxon>Entelegynae</taxon>
        <taxon>Araneoidea</taxon>
        <taxon>Nephilidae</taxon>
        <taxon>Trichonephila</taxon>
    </lineage>
</organism>